<dbReference type="InterPro" id="IPR046291">
    <property type="entry name" value="DUF6328"/>
</dbReference>
<evidence type="ECO:0000313" key="3">
    <source>
        <dbReference type="EMBL" id="THG32353.1"/>
    </source>
</evidence>
<dbReference type="EMBL" id="SSSM01000002">
    <property type="protein sequence ID" value="THG32353.1"/>
    <property type="molecule type" value="Genomic_DNA"/>
</dbReference>
<reference evidence="3 4" key="1">
    <citation type="submission" date="2019-04" db="EMBL/GenBank/DDBJ databases">
        <authorList>
            <person name="Jiang L."/>
        </authorList>
    </citation>
    <scope>NUCLEOTIDE SEQUENCE [LARGE SCALE GENOMIC DNA]</scope>
    <source>
        <strain evidence="3 4">YIM 131853</strain>
    </source>
</reference>
<dbReference type="OrthoDB" id="3625784at2"/>
<keyword evidence="2" id="KW-1133">Transmembrane helix</keyword>
<dbReference type="RefSeq" id="WP_136426518.1">
    <property type="nucleotide sequence ID" value="NZ_SSSM01000002.1"/>
</dbReference>
<feature type="transmembrane region" description="Helical" evidence="2">
    <location>
        <begin position="118"/>
        <end position="138"/>
    </location>
</feature>
<keyword evidence="2" id="KW-0812">Transmembrane</keyword>
<organism evidence="3 4">
    <name type="scientific">Naasia lichenicola</name>
    <dbReference type="NCBI Taxonomy" id="2565933"/>
    <lineage>
        <taxon>Bacteria</taxon>
        <taxon>Bacillati</taxon>
        <taxon>Actinomycetota</taxon>
        <taxon>Actinomycetes</taxon>
        <taxon>Micrococcales</taxon>
        <taxon>Microbacteriaceae</taxon>
        <taxon>Naasia</taxon>
    </lineage>
</organism>
<keyword evidence="4" id="KW-1185">Reference proteome</keyword>
<protein>
    <submittedName>
        <fullName evidence="3">Sodium:proton antiporter</fullName>
    </submittedName>
</protein>
<dbReference type="Proteomes" id="UP000309133">
    <property type="component" value="Unassembled WGS sequence"/>
</dbReference>
<evidence type="ECO:0000256" key="1">
    <source>
        <dbReference type="SAM" id="MobiDB-lite"/>
    </source>
</evidence>
<feature type="transmembrane region" description="Helical" evidence="2">
    <location>
        <begin position="144"/>
        <end position="165"/>
    </location>
</feature>
<dbReference type="AlphaFoldDB" id="A0A4S4FP76"/>
<proteinExistence type="predicted"/>
<comment type="caution">
    <text evidence="3">The sequence shown here is derived from an EMBL/GenBank/DDBJ whole genome shotgun (WGS) entry which is preliminary data.</text>
</comment>
<accession>A0A4S4FP76</accession>
<dbReference type="Pfam" id="PF19853">
    <property type="entry name" value="DUF6328"/>
    <property type="match status" value="1"/>
</dbReference>
<evidence type="ECO:0000256" key="2">
    <source>
        <dbReference type="SAM" id="Phobius"/>
    </source>
</evidence>
<feature type="compositionally biased region" description="Basic and acidic residues" evidence="1">
    <location>
        <begin position="22"/>
        <end position="32"/>
    </location>
</feature>
<keyword evidence="2" id="KW-0472">Membrane</keyword>
<name>A0A4S4FP76_9MICO</name>
<evidence type="ECO:0000313" key="4">
    <source>
        <dbReference type="Proteomes" id="UP000309133"/>
    </source>
</evidence>
<gene>
    <name evidence="3" type="ORF">E6C64_04865</name>
</gene>
<feature type="region of interest" description="Disordered" evidence="1">
    <location>
        <begin position="1"/>
        <end position="32"/>
    </location>
</feature>
<sequence length="178" mass="19407">MADDAPRPSSAPHPADVDADPGDGRDETKAERMDRNWNEILQELRVTQTGTQILTGFLLTLPFQQRFEDLDRFELDVYLVLVGLAVLSTALGLAPVSLHRALFRKKAKEEIVTIADRLLRGALVCIGLLTTGVALLIFDVVANRTAGFIAAGATLVLLALVWLALPITNRPNRGSDPR</sequence>
<feature type="transmembrane region" description="Helical" evidence="2">
    <location>
        <begin position="77"/>
        <end position="98"/>
    </location>
</feature>